<name>A0A1K1NGL7_9FLAO</name>
<dbReference type="Gene3D" id="1.10.260.40">
    <property type="entry name" value="lambda repressor-like DNA-binding domains"/>
    <property type="match status" value="1"/>
</dbReference>
<keyword evidence="3" id="KW-1185">Reference proteome</keyword>
<organism evidence="2 3">
    <name type="scientific">Sinomicrobium oceani</name>
    <dbReference type="NCBI Taxonomy" id="1150368"/>
    <lineage>
        <taxon>Bacteria</taxon>
        <taxon>Pseudomonadati</taxon>
        <taxon>Bacteroidota</taxon>
        <taxon>Flavobacteriia</taxon>
        <taxon>Flavobacteriales</taxon>
        <taxon>Flavobacteriaceae</taxon>
        <taxon>Sinomicrobium</taxon>
    </lineage>
</organism>
<evidence type="ECO:0000313" key="3">
    <source>
        <dbReference type="Proteomes" id="UP000182248"/>
    </source>
</evidence>
<feature type="domain" description="Bacteriophage CI repressor N-terminal" evidence="1">
    <location>
        <begin position="21"/>
        <end position="64"/>
    </location>
</feature>
<dbReference type="AlphaFoldDB" id="A0A1K1NGL7"/>
<proteinExistence type="predicted"/>
<dbReference type="GO" id="GO:0003677">
    <property type="term" value="F:DNA binding"/>
    <property type="evidence" value="ECO:0007669"/>
    <property type="project" value="InterPro"/>
</dbReference>
<gene>
    <name evidence="2" type="ORF">SAMN02927921_01285</name>
</gene>
<dbReference type="EMBL" id="FPJE01000005">
    <property type="protein sequence ID" value="SFW34586.1"/>
    <property type="molecule type" value="Genomic_DNA"/>
</dbReference>
<dbReference type="InterPro" id="IPR010982">
    <property type="entry name" value="Lambda_DNA-bd_dom_sf"/>
</dbReference>
<dbReference type="InterPro" id="IPR010744">
    <property type="entry name" value="Phage_CI_N"/>
</dbReference>
<protein>
    <submittedName>
        <fullName evidence="2">Bacteriophage CI repressor helix-turn-helix domain-containing protein</fullName>
    </submittedName>
</protein>
<dbReference type="STRING" id="1150368.SAMN02927921_01285"/>
<dbReference type="OrthoDB" id="3831186at2"/>
<sequence>MNTFSLSDNDTPTLTRTTTLLQRLKELTGIRTDVELSDVLGIKPNTLSTWKKRNTLDYKKVLETCHSYRLDLNKIFLCPKVFSRCGQHRKKEFPVVPREIYYPYVTHLKDPQFIDSLPRFNFPFISGKNIRAFQIMGSGMSPKLEDGNFVVGEHLEDTGHIIDGQIYILVSKLKGVFINRIKRDTQYPGFLHLINDKKVISPQIRMDEKEIVELWKVTSVFSLDFVEGHPQEPNG</sequence>
<evidence type="ECO:0000259" key="1">
    <source>
        <dbReference type="Pfam" id="PF07022"/>
    </source>
</evidence>
<dbReference type="RefSeq" id="WP_072316525.1">
    <property type="nucleotide sequence ID" value="NZ_FPJE01000005.1"/>
</dbReference>
<dbReference type="Pfam" id="PF07022">
    <property type="entry name" value="Phage_CI_repr"/>
    <property type="match status" value="1"/>
</dbReference>
<dbReference type="Proteomes" id="UP000182248">
    <property type="component" value="Unassembled WGS sequence"/>
</dbReference>
<accession>A0A1K1NGL7</accession>
<evidence type="ECO:0000313" key="2">
    <source>
        <dbReference type="EMBL" id="SFW34586.1"/>
    </source>
</evidence>
<dbReference type="GO" id="GO:0045892">
    <property type="term" value="P:negative regulation of DNA-templated transcription"/>
    <property type="evidence" value="ECO:0007669"/>
    <property type="project" value="InterPro"/>
</dbReference>
<reference evidence="2 3" key="1">
    <citation type="submission" date="2016-11" db="EMBL/GenBank/DDBJ databases">
        <authorList>
            <person name="Jaros S."/>
            <person name="Januszkiewicz K."/>
            <person name="Wedrychowicz H."/>
        </authorList>
    </citation>
    <scope>NUCLEOTIDE SEQUENCE [LARGE SCALE GENOMIC DNA]</scope>
    <source>
        <strain evidence="2 3">CGMCC 1.12145</strain>
    </source>
</reference>